<dbReference type="Proteomes" id="UP000799757">
    <property type="component" value="Unassembled WGS sequence"/>
</dbReference>
<keyword evidence="5 13" id="KW-0349">Heme</keyword>
<comment type="similarity">
    <text evidence="4">Belongs to the cytochrome P450 family.</text>
</comment>
<dbReference type="Pfam" id="PF00067">
    <property type="entry name" value="p450"/>
    <property type="match status" value="1"/>
</dbReference>
<keyword evidence="15" id="KW-1185">Reference proteome</keyword>
<sequence>MLLILPHQEASATFLVGSCALGLSVLYGAGKLHDLLWILLYPVTLIQKRITAWRFLLEAPQLIQDGYANANGSPYVVYSPDWAHTFVSSKKLIEEIGAAPDSVLSLQAAAKELLQPQYSMHGFNWFDERGADGIPLLRTLRGRLTSSLPHFLPATRLGNSAIFDEMFEENEEKRPCINDMVLETVAHTNALAFFGKELVHNKPFIKATLDFVVKTIIIAEIVRILPASISPAIGRFLSNQFNAHKIIHETLEPVAEQRLAERELKLLGHKVPEHKDCIQWLMEQSSKTNPWTAERIIHELMALWFGSCHSMAMSIIFAVHDLSMHPEYVQPLRKEFEGPAYDSFEATGEGLPLMDSFLKESSRLSPLDSMSSRRKALQSFHLSDGTFIERGHWIATPLRAMMRDPANYAQPLQFHGFRHLDPSTLASLEHSQSFESPEPEKALPMTDATEWQVWGTGRLSCPGRFYAVAGMKQIFGLILTKYDLEMVDKEAPRSAHWRTCNVPRRSTPLVLRARAASE</sequence>
<keyword evidence="8" id="KW-1133">Transmembrane helix</keyword>
<dbReference type="Gene3D" id="1.10.630.10">
    <property type="entry name" value="Cytochrome P450"/>
    <property type="match status" value="1"/>
</dbReference>
<dbReference type="CDD" id="cd11041">
    <property type="entry name" value="CYP503A1-like"/>
    <property type="match status" value="1"/>
</dbReference>
<evidence type="ECO:0000256" key="6">
    <source>
        <dbReference type="ARBA" id="ARBA00022692"/>
    </source>
</evidence>
<comment type="subcellular location">
    <subcellularLocation>
        <location evidence="2">Membrane</location>
    </subcellularLocation>
</comment>
<keyword evidence="7 13" id="KW-0479">Metal-binding</keyword>
<dbReference type="AlphaFoldDB" id="A0A6A6XPI7"/>
<keyword evidence="9" id="KW-0560">Oxidoreductase</keyword>
<dbReference type="InterPro" id="IPR036396">
    <property type="entry name" value="Cyt_P450_sf"/>
</dbReference>
<dbReference type="OrthoDB" id="1844152at2759"/>
<evidence type="ECO:0000256" key="2">
    <source>
        <dbReference type="ARBA" id="ARBA00004370"/>
    </source>
</evidence>
<evidence type="ECO:0000256" key="8">
    <source>
        <dbReference type="ARBA" id="ARBA00022989"/>
    </source>
</evidence>
<evidence type="ECO:0000313" key="15">
    <source>
        <dbReference type="Proteomes" id="UP000799757"/>
    </source>
</evidence>
<dbReference type="InterPro" id="IPR002403">
    <property type="entry name" value="Cyt_P450_E_grp-IV"/>
</dbReference>
<evidence type="ECO:0000256" key="13">
    <source>
        <dbReference type="PIRSR" id="PIRSR602403-1"/>
    </source>
</evidence>
<accession>A0A6A6XPI7</accession>
<comment type="cofactor">
    <cofactor evidence="1 13">
        <name>heme</name>
        <dbReference type="ChEBI" id="CHEBI:30413"/>
    </cofactor>
</comment>
<keyword evidence="12" id="KW-0472">Membrane</keyword>
<evidence type="ECO:0000256" key="12">
    <source>
        <dbReference type="ARBA" id="ARBA00023136"/>
    </source>
</evidence>
<dbReference type="InterPro" id="IPR001128">
    <property type="entry name" value="Cyt_P450"/>
</dbReference>
<evidence type="ECO:0000256" key="9">
    <source>
        <dbReference type="ARBA" id="ARBA00023002"/>
    </source>
</evidence>
<evidence type="ECO:0000256" key="5">
    <source>
        <dbReference type="ARBA" id="ARBA00022617"/>
    </source>
</evidence>
<dbReference type="GO" id="GO:0005506">
    <property type="term" value="F:iron ion binding"/>
    <property type="evidence" value="ECO:0007669"/>
    <property type="project" value="InterPro"/>
</dbReference>
<dbReference type="GO" id="GO:0016705">
    <property type="term" value="F:oxidoreductase activity, acting on paired donors, with incorporation or reduction of molecular oxygen"/>
    <property type="evidence" value="ECO:0007669"/>
    <property type="project" value="InterPro"/>
</dbReference>
<evidence type="ECO:0000256" key="1">
    <source>
        <dbReference type="ARBA" id="ARBA00001971"/>
    </source>
</evidence>
<comment type="pathway">
    <text evidence="3">Mycotoxin biosynthesis.</text>
</comment>
<evidence type="ECO:0000256" key="3">
    <source>
        <dbReference type="ARBA" id="ARBA00004685"/>
    </source>
</evidence>
<dbReference type="GO" id="GO:0016020">
    <property type="term" value="C:membrane"/>
    <property type="evidence" value="ECO:0007669"/>
    <property type="project" value="UniProtKB-SubCell"/>
</dbReference>
<evidence type="ECO:0000256" key="7">
    <source>
        <dbReference type="ARBA" id="ARBA00022723"/>
    </source>
</evidence>
<keyword evidence="10 13" id="KW-0408">Iron</keyword>
<dbReference type="SUPFAM" id="SSF48264">
    <property type="entry name" value="Cytochrome P450"/>
    <property type="match status" value="1"/>
</dbReference>
<evidence type="ECO:0000313" key="14">
    <source>
        <dbReference type="EMBL" id="KAF2798164.1"/>
    </source>
</evidence>
<evidence type="ECO:0000256" key="10">
    <source>
        <dbReference type="ARBA" id="ARBA00023004"/>
    </source>
</evidence>
<keyword evidence="11" id="KW-0503">Monooxygenase</keyword>
<dbReference type="PANTHER" id="PTHR46206">
    <property type="entry name" value="CYTOCHROME P450"/>
    <property type="match status" value="1"/>
</dbReference>
<evidence type="ECO:0000256" key="11">
    <source>
        <dbReference type="ARBA" id="ARBA00023033"/>
    </source>
</evidence>
<proteinExistence type="inferred from homology"/>
<keyword evidence="6" id="KW-0812">Transmembrane</keyword>
<gene>
    <name evidence="14" type="ORF">K505DRAFT_333694</name>
</gene>
<organism evidence="14 15">
    <name type="scientific">Melanomma pulvis-pyrius CBS 109.77</name>
    <dbReference type="NCBI Taxonomy" id="1314802"/>
    <lineage>
        <taxon>Eukaryota</taxon>
        <taxon>Fungi</taxon>
        <taxon>Dikarya</taxon>
        <taxon>Ascomycota</taxon>
        <taxon>Pezizomycotina</taxon>
        <taxon>Dothideomycetes</taxon>
        <taxon>Pleosporomycetidae</taxon>
        <taxon>Pleosporales</taxon>
        <taxon>Melanommataceae</taxon>
        <taxon>Melanomma</taxon>
    </lineage>
</organism>
<evidence type="ECO:0000256" key="4">
    <source>
        <dbReference type="ARBA" id="ARBA00010617"/>
    </source>
</evidence>
<dbReference type="GO" id="GO:0020037">
    <property type="term" value="F:heme binding"/>
    <property type="evidence" value="ECO:0007669"/>
    <property type="project" value="InterPro"/>
</dbReference>
<protein>
    <submittedName>
        <fullName evidence="14">Putative cytochrome P450</fullName>
    </submittedName>
</protein>
<name>A0A6A6XPI7_9PLEO</name>
<dbReference type="GO" id="GO:0004497">
    <property type="term" value="F:monooxygenase activity"/>
    <property type="evidence" value="ECO:0007669"/>
    <property type="project" value="UniProtKB-KW"/>
</dbReference>
<reference evidence="14" key="1">
    <citation type="journal article" date="2020" name="Stud. Mycol.">
        <title>101 Dothideomycetes genomes: a test case for predicting lifestyles and emergence of pathogens.</title>
        <authorList>
            <person name="Haridas S."/>
            <person name="Albert R."/>
            <person name="Binder M."/>
            <person name="Bloem J."/>
            <person name="Labutti K."/>
            <person name="Salamov A."/>
            <person name="Andreopoulos B."/>
            <person name="Baker S."/>
            <person name="Barry K."/>
            <person name="Bills G."/>
            <person name="Bluhm B."/>
            <person name="Cannon C."/>
            <person name="Castanera R."/>
            <person name="Culley D."/>
            <person name="Daum C."/>
            <person name="Ezra D."/>
            <person name="Gonzalez J."/>
            <person name="Henrissat B."/>
            <person name="Kuo A."/>
            <person name="Liang C."/>
            <person name="Lipzen A."/>
            <person name="Lutzoni F."/>
            <person name="Magnuson J."/>
            <person name="Mondo S."/>
            <person name="Nolan M."/>
            <person name="Ohm R."/>
            <person name="Pangilinan J."/>
            <person name="Park H.-J."/>
            <person name="Ramirez L."/>
            <person name="Alfaro M."/>
            <person name="Sun H."/>
            <person name="Tritt A."/>
            <person name="Yoshinaga Y."/>
            <person name="Zwiers L.-H."/>
            <person name="Turgeon B."/>
            <person name="Goodwin S."/>
            <person name="Spatafora J."/>
            <person name="Crous P."/>
            <person name="Grigoriev I."/>
        </authorList>
    </citation>
    <scope>NUCLEOTIDE SEQUENCE</scope>
    <source>
        <strain evidence="14">CBS 109.77</strain>
    </source>
</reference>
<dbReference type="EMBL" id="MU001790">
    <property type="protein sequence ID" value="KAF2798164.1"/>
    <property type="molecule type" value="Genomic_DNA"/>
</dbReference>
<feature type="binding site" description="axial binding residue" evidence="13">
    <location>
        <position position="461"/>
    </location>
    <ligand>
        <name>heme</name>
        <dbReference type="ChEBI" id="CHEBI:30413"/>
    </ligand>
    <ligandPart>
        <name>Fe</name>
        <dbReference type="ChEBI" id="CHEBI:18248"/>
    </ligandPart>
</feature>
<dbReference type="PRINTS" id="PR00465">
    <property type="entry name" value="EP450IV"/>
</dbReference>
<dbReference type="PANTHER" id="PTHR46206:SF5">
    <property type="entry name" value="P450, PUTATIVE (EUROFUNG)-RELATED"/>
    <property type="match status" value="1"/>
</dbReference>